<feature type="domain" description="HTH luxR-type" evidence="4">
    <location>
        <begin position="266"/>
        <end position="331"/>
    </location>
</feature>
<evidence type="ECO:0000256" key="3">
    <source>
        <dbReference type="ARBA" id="ARBA00023163"/>
    </source>
</evidence>
<dbReference type="Gene3D" id="1.10.10.10">
    <property type="entry name" value="Winged helix-like DNA-binding domain superfamily/Winged helix DNA-binding domain"/>
    <property type="match status" value="1"/>
</dbReference>
<dbReference type="InterPro" id="IPR016032">
    <property type="entry name" value="Sig_transdc_resp-reg_C-effctor"/>
</dbReference>
<dbReference type="PRINTS" id="PR00038">
    <property type="entry name" value="HTHLUXR"/>
</dbReference>
<evidence type="ECO:0000313" key="5">
    <source>
        <dbReference type="EMBL" id="GAA1581302.1"/>
    </source>
</evidence>
<dbReference type="SMART" id="SM00421">
    <property type="entry name" value="HTH_LUXR"/>
    <property type="match status" value="1"/>
</dbReference>
<dbReference type="InterPro" id="IPR000792">
    <property type="entry name" value="Tscrpt_reg_LuxR_C"/>
</dbReference>
<dbReference type="Pfam" id="PF00196">
    <property type="entry name" value="GerE"/>
    <property type="match status" value="1"/>
</dbReference>
<dbReference type="InterPro" id="IPR036388">
    <property type="entry name" value="WH-like_DNA-bd_sf"/>
</dbReference>
<sequence length="333" mass="36844">MFGAGVVDAHKVAPLRVDAETAIILREAYHKIEALFRTDHYGLYDYVRVVAGKIARVDAFFIGFLHGTSRVRYPYGYDAGAYVSPDTHTFGPNGQTAWLIKHRQTYRFGYDNGAALHAGVPVGEQARRSADVVTVPIFRPVKGGPDQLFGMLSMQSYLPDSYDDNAVRAFEWLGGLVERVLTREGEDKDALRRLPAGDTGPNLLTSDHVVEYLTHRVASIRDIAAEALTEPDVSTGVHTHLARIIDATEHIQTELIEMLLETDEGPERRFASLTKAQQGIAVLLADGFDNDQLAAELGVSLNTVKTHLSAILRKYGLRSRAQVADDVRRYLAR</sequence>
<proteinExistence type="predicted"/>
<dbReference type="PANTHER" id="PTHR44688:SF16">
    <property type="entry name" value="DNA-BINDING TRANSCRIPTIONAL ACTIVATOR DEVR_DOSR"/>
    <property type="match status" value="1"/>
</dbReference>
<dbReference type="PROSITE" id="PS50043">
    <property type="entry name" value="HTH_LUXR_2"/>
    <property type="match status" value="1"/>
</dbReference>
<dbReference type="RefSeq" id="WP_344235415.1">
    <property type="nucleotide sequence ID" value="NZ_BAAAPH010000013.1"/>
</dbReference>
<gene>
    <name evidence="5" type="ORF">GCM10009804_42460</name>
</gene>
<evidence type="ECO:0000256" key="2">
    <source>
        <dbReference type="ARBA" id="ARBA00023125"/>
    </source>
</evidence>
<comment type="caution">
    <text evidence="5">The sequence shown here is derived from an EMBL/GenBank/DDBJ whole genome shotgun (WGS) entry which is preliminary data.</text>
</comment>
<evidence type="ECO:0000313" key="6">
    <source>
        <dbReference type="Proteomes" id="UP001501705"/>
    </source>
</evidence>
<protein>
    <recommendedName>
        <fullName evidence="4">HTH luxR-type domain-containing protein</fullName>
    </recommendedName>
</protein>
<keyword evidence="3" id="KW-0804">Transcription</keyword>
<accession>A0ABN2DN82</accession>
<evidence type="ECO:0000259" key="4">
    <source>
        <dbReference type="PROSITE" id="PS50043"/>
    </source>
</evidence>
<organism evidence="5 6">
    <name type="scientific">Kribbella hippodromi</name>
    <dbReference type="NCBI Taxonomy" id="434347"/>
    <lineage>
        <taxon>Bacteria</taxon>
        <taxon>Bacillati</taxon>
        <taxon>Actinomycetota</taxon>
        <taxon>Actinomycetes</taxon>
        <taxon>Propionibacteriales</taxon>
        <taxon>Kribbellaceae</taxon>
        <taxon>Kribbella</taxon>
    </lineage>
</organism>
<evidence type="ECO:0000256" key="1">
    <source>
        <dbReference type="ARBA" id="ARBA00023015"/>
    </source>
</evidence>
<keyword evidence="1" id="KW-0805">Transcription regulation</keyword>
<keyword evidence="6" id="KW-1185">Reference proteome</keyword>
<dbReference type="Proteomes" id="UP001501705">
    <property type="component" value="Unassembled WGS sequence"/>
</dbReference>
<name>A0ABN2DN82_9ACTN</name>
<dbReference type="CDD" id="cd06170">
    <property type="entry name" value="LuxR_C_like"/>
    <property type="match status" value="1"/>
</dbReference>
<dbReference type="SUPFAM" id="SSF46894">
    <property type="entry name" value="C-terminal effector domain of the bipartite response regulators"/>
    <property type="match status" value="1"/>
</dbReference>
<dbReference type="PANTHER" id="PTHR44688">
    <property type="entry name" value="DNA-BINDING TRANSCRIPTIONAL ACTIVATOR DEVR_DOSR"/>
    <property type="match status" value="1"/>
</dbReference>
<keyword evidence="2" id="KW-0238">DNA-binding</keyword>
<dbReference type="EMBL" id="BAAAPH010000013">
    <property type="protein sequence ID" value="GAA1581302.1"/>
    <property type="molecule type" value="Genomic_DNA"/>
</dbReference>
<reference evidence="5 6" key="1">
    <citation type="journal article" date="2019" name="Int. J. Syst. Evol. Microbiol.">
        <title>The Global Catalogue of Microorganisms (GCM) 10K type strain sequencing project: providing services to taxonomists for standard genome sequencing and annotation.</title>
        <authorList>
            <consortium name="The Broad Institute Genomics Platform"/>
            <consortium name="The Broad Institute Genome Sequencing Center for Infectious Disease"/>
            <person name="Wu L."/>
            <person name="Ma J."/>
        </authorList>
    </citation>
    <scope>NUCLEOTIDE SEQUENCE [LARGE SCALE GENOMIC DNA]</scope>
    <source>
        <strain evidence="5 6">JCM 15572</strain>
    </source>
</reference>